<evidence type="ECO:0000313" key="9">
    <source>
        <dbReference type="Proteomes" id="UP000653454"/>
    </source>
</evidence>
<dbReference type="Gene3D" id="3.90.110.10">
    <property type="entry name" value="Lactate dehydrogenase/glycoside hydrolase, family 4, C-terminal"/>
    <property type="match status" value="1"/>
</dbReference>
<dbReference type="GO" id="GO:0006099">
    <property type="term" value="P:tricarboxylic acid cycle"/>
    <property type="evidence" value="ECO:0007669"/>
    <property type="project" value="UniProtKB-KW"/>
</dbReference>
<keyword evidence="9" id="KW-1185">Reference proteome</keyword>
<evidence type="ECO:0000256" key="5">
    <source>
        <dbReference type="ARBA" id="ARBA00023027"/>
    </source>
</evidence>
<dbReference type="Proteomes" id="UP000653454">
    <property type="component" value="Unassembled WGS sequence"/>
</dbReference>
<dbReference type="EC" id="1.1.1.37" evidence="1"/>
<gene>
    <name evidence="8" type="ORF">PLXY2_LOCUS8355</name>
</gene>
<dbReference type="EMBL" id="CAJHNJ030000031">
    <property type="protein sequence ID" value="CAG9125392.1"/>
    <property type="molecule type" value="Genomic_DNA"/>
</dbReference>
<evidence type="ECO:0000256" key="2">
    <source>
        <dbReference type="ARBA" id="ARBA00016075"/>
    </source>
</evidence>
<dbReference type="SUPFAM" id="SSF56327">
    <property type="entry name" value="LDH C-terminal domain-like"/>
    <property type="match status" value="1"/>
</dbReference>
<evidence type="ECO:0000313" key="8">
    <source>
        <dbReference type="EMBL" id="CAG9125392.1"/>
    </source>
</evidence>
<evidence type="ECO:0000256" key="3">
    <source>
        <dbReference type="ARBA" id="ARBA00022532"/>
    </source>
</evidence>
<dbReference type="AlphaFoldDB" id="A0A8S4FED0"/>
<evidence type="ECO:0000256" key="1">
    <source>
        <dbReference type="ARBA" id="ARBA00012995"/>
    </source>
</evidence>
<sequence length="463" mass="48646">MQIPSVTAIAGLFHKRLLYLQRYASGARAAGAAGVAGGVPCPPRRYSAKASTSPGMKVAICGAAGCTGQPLALLLKQSPLLDEVALYDVRPTCGAGTELNHVDTRCRVTSYSCPQHIACALEDAKVVVIVARDCDDSFESNAPVMTELAVQICNHCPDAFTIVGTEPVESLVPLVAELRRLRGGGGARRLLGCVELHAVRANTALADFLNVPPEQVRVPVIGGATPQTMVPVLSAALHPNNLTQEQVECLTSCIMSGNETVREAKGRPTGTACLAGAYALARTTLNVVKGLQGKGTTQVGYVDSCGTCAPDCQFFATEVDLGPSGIEKVHGIPELTKFENCLLCSSLPLIRNEIARAVWLVYSMCNQPMAAAPGPCAGAAAAPPNWNSGHPDEYLATICREMTSRYSEAPIQWLPREAGCGAAGSLAHQMPGRSAACPASCAPPSVRYADQQRRRPKPPCTTC</sequence>
<dbReference type="Pfam" id="PF02866">
    <property type="entry name" value="Ldh_1_C"/>
    <property type="match status" value="1"/>
</dbReference>
<evidence type="ECO:0000259" key="6">
    <source>
        <dbReference type="Pfam" id="PF00056"/>
    </source>
</evidence>
<dbReference type="InterPro" id="IPR001236">
    <property type="entry name" value="Lactate/malate_DH_N"/>
</dbReference>
<keyword evidence="3" id="KW-0816">Tricarboxylic acid cycle</keyword>
<comment type="caution">
    <text evidence="8">The sequence shown here is derived from an EMBL/GenBank/DDBJ whole genome shotgun (WGS) entry which is preliminary data.</text>
</comment>
<dbReference type="GO" id="GO:0030060">
    <property type="term" value="F:L-malate dehydrogenase (NAD+) activity"/>
    <property type="evidence" value="ECO:0007669"/>
    <property type="project" value="UniProtKB-EC"/>
</dbReference>
<dbReference type="PANTHER" id="PTHR11540">
    <property type="entry name" value="MALATE AND LACTATE DEHYDROGENASE"/>
    <property type="match status" value="1"/>
</dbReference>
<dbReference type="GO" id="GO:0005739">
    <property type="term" value="C:mitochondrion"/>
    <property type="evidence" value="ECO:0007669"/>
    <property type="project" value="TreeGrafter"/>
</dbReference>
<reference evidence="8" key="1">
    <citation type="submission" date="2020-11" db="EMBL/GenBank/DDBJ databases">
        <authorList>
            <person name="Whiteford S."/>
        </authorList>
    </citation>
    <scope>NUCLEOTIDE SEQUENCE</scope>
</reference>
<dbReference type="InterPro" id="IPR022383">
    <property type="entry name" value="Lactate/malate_DH_C"/>
</dbReference>
<proteinExistence type="predicted"/>
<evidence type="ECO:0000259" key="7">
    <source>
        <dbReference type="Pfam" id="PF02866"/>
    </source>
</evidence>
<name>A0A8S4FED0_PLUXY</name>
<protein>
    <recommendedName>
        <fullName evidence="2">Malate dehydrogenase, mitochondrial</fullName>
        <ecNumber evidence="1">1.1.1.37</ecNumber>
    </recommendedName>
</protein>
<keyword evidence="4" id="KW-0560">Oxidoreductase</keyword>
<keyword evidence="5" id="KW-0520">NAD</keyword>
<feature type="domain" description="Lactate/malate dehydrogenase N-terminal" evidence="6">
    <location>
        <begin position="56"/>
        <end position="175"/>
    </location>
</feature>
<dbReference type="InterPro" id="IPR036291">
    <property type="entry name" value="NAD(P)-bd_dom_sf"/>
</dbReference>
<dbReference type="InterPro" id="IPR015955">
    <property type="entry name" value="Lactate_DH/Glyco_Ohase_4_C"/>
</dbReference>
<evidence type="ECO:0000256" key="4">
    <source>
        <dbReference type="ARBA" id="ARBA00023002"/>
    </source>
</evidence>
<dbReference type="SUPFAM" id="SSF51735">
    <property type="entry name" value="NAD(P)-binding Rossmann-fold domains"/>
    <property type="match status" value="1"/>
</dbReference>
<organism evidence="8 9">
    <name type="scientific">Plutella xylostella</name>
    <name type="common">Diamondback moth</name>
    <name type="synonym">Plutella maculipennis</name>
    <dbReference type="NCBI Taxonomy" id="51655"/>
    <lineage>
        <taxon>Eukaryota</taxon>
        <taxon>Metazoa</taxon>
        <taxon>Ecdysozoa</taxon>
        <taxon>Arthropoda</taxon>
        <taxon>Hexapoda</taxon>
        <taxon>Insecta</taxon>
        <taxon>Pterygota</taxon>
        <taxon>Neoptera</taxon>
        <taxon>Endopterygota</taxon>
        <taxon>Lepidoptera</taxon>
        <taxon>Glossata</taxon>
        <taxon>Ditrysia</taxon>
        <taxon>Yponomeutoidea</taxon>
        <taxon>Plutellidae</taxon>
        <taxon>Plutella</taxon>
    </lineage>
</organism>
<dbReference type="Pfam" id="PF00056">
    <property type="entry name" value="Ldh_1_N"/>
    <property type="match status" value="1"/>
</dbReference>
<feature type="domain" description="Lactate/malate dehydrogenase C-terminal" evidence="7">
    <location>
        <begin position="196"/>
        <end position="356"/>
    </location>
</feature>
<dbReference type="PANTHER" id="PTHR11540:SF16">
    <property type="entry name" value="MALATE DEHYDROGENASE, MITOCHONDRIAL"/>
    <property type="match status" value="1"/>
</dbReference>
<dbReference type="Gene3D" id="3.40.50.720">
    <property type="entry name" value="NAD(P)-binding Rossmann-like Domain"/>
    <property type="match status" value="1"/>
</dbReference>
<accession>A0A8S4FED0</accession>